<keyword evidence="4" id="KW-1185">Reference proteome</keyword>
<dbReference type="InterPro" id="IPR013424">
    <property type="entry name" value="Ice-binding_C"/>
</dbReference>
<feature type="signal peptide" evidence="1">
    <location>
        <begin position="1"/>
        <end position="31"/>
    </location>
</feature>
<evidence type="ECO:0000259" key="2">
    <source>
        <dbReference type="Pfam" id="PF07589"/>
    </source>
</evidence>
<dbReference type="NCBIfam" id="TIGR02595">
    <property type="entry name" value="PEP_CTERM"/>
    <property type="match status" value="1"/>
</dbReference>
<accession>A0A5B9QF39</accession>
<dbReference type="KEGG" id="bgok:Pr1d_49100"/>
<dbReference type="EMBL" id="CP042913">
    <property type="protein sequence ID" value="QEG37564.1"/>
    <property type="molecule type" value="Genomic_DNA"/>
</dbReference>
<sequence precursor="true">MRKIMQSFFSGGLSLALVGSLLLCLTATASAGTVIGVSQDPPPPMGPFVGDNENEDMIMVGDPSNPIPITPDPETDNPWMKQFIINRDGQGWSTSGPGSMVSVMEFITLGPPTSSHPVTIVDWHEDIDPTVGDGGLFKWAGGVIETPVGAFPGMTSTDGLSIWFEFPPLPPGAVFKITKNLMFNGSGPITPGPNGENDYLIKVNERPSIPEPSSLLLGGLALLGAVGFRRRQI</sequence>
<protein>
    <recommendedName>
        <fullName evidence="2">Ice-binding protein C-terminal domain-containing protein</fullName>
    </recommendedName>
</protein>
<feature type="chain" id="PRO_5022690976" description="Ice-binding protein C-terminal domain-containing protein" evidence="1">
    <location>
        <begin position="32"/>
        <end position="233"/>
    </location>
</feature>
<dbReference type="Pfam" id="PF07589">
    <property type="entry name" value="PEP-CTERM"/>
    <property type="match status" value="1"/>
</dbReference>
<reference evidence="3 4" key="1">
    <citation type="submission" date="2019-08" db="EMBL/GenBank/DDBJ databases">
        <title>Deep-cultivation of Planctomycetes and their phenomic and genomic characterization uncovers novel biology.</title>
        <authorList>
            <person name="Wiegand S."/>
            <person name="Jogler M."/>
            <person name="Boedeker C."/>
            <person name="Pinto D."/>
            <person name="Vollmers J."/>
            <person name="Rivas-Marin E."/>
            <person name="Kohn T."/>
            <person name="Peeters S.H."/>
            <person name="Heuer A."/>
            <person name="Rast P."/>
            <person name="Oberbeckmann S."/>
            <person name="Bunk B."/>
            <person name="Jeske O."/>
            <person name="Meyerdierks A."/>
            <person name="Storesund J.E."/>
            <person name="Kallscheuer N."/>
            <person name="Luecker S."/>
            <person name="Lage O.M."/>
            <person name="Pohl T."/>
            <person name="Merkel B.J."/>
            <person name="Hornburger P."/>
            <person name="Mueller R.-W."/>
            <person name="Bruemmer F."/>
            <person name="Labrenz M."/>
            <person name="Spormann A.M."/>
            <person name="Op den Camp H."/>
            <person name="Overmann J."/>
            <person name="Amann R."/>
            <person name="Jetten M.S.M."/>
            <person name="Mascher T."/>
            <person name="Medema M.H."/>
            <person name="Devos D.P."/>
            <person name="Kaster A.-K."/>
            <person name="Ovreas L."/>
            <person name="Rohde M."/>
            <person name="Galperin M.Y."/>
            <person name="Jogler C."/>
        </authorList>
    </citation>
    <scope>NUCLEOTIDE SEQUENCE [LARGE SCALE GENOMIC DNA]</scope>
    <source>
        <strain evidence="3 4">Pr1d</strain>
    </source>
</reference>
<proteinExistence type="predicted"/>
<keyword evidence="1" id="KW-0732">Signal</keyword>
<evidence type="ECO:0000313" key="4">
    <source>
        <dbReference type="Proteomes" id="UP000323917"/>
    </source>
</evidence>
<gene>
    <name evidence="3" type="ORF">Pr1d_49100</name>
</gene>
<evidence type="ECO:0000313" key="3">
    <source>
        <dbReference type="EMBL" id="QEG37564.1"/>
    </source>
</evidence>
<dbReference type="RefSeq" id="WP_168205449.1">
    <property type="nucleotide sequence ID" value="NZ_CP042913.1"/>
</dbReference>
<organism evidence="3 4">
    <name type="scientific">Bythopirellula goksoeyrii</name>
    <dbReference type="NCBI Taxonomy" id="1400387"/>
    <lineage>
        <taxon>Bacteria</taxon>
        <taxon>Pseudomonadati</taxon>
        <taxon>Planctomycetota</taxon>
        <taxon>Planctomycetia</taxon>
        <taxon>Pirellulales</taxon>
        <taxon>Lacipirellulaceae</taxon>
        <taxon>Bythopirellula</taxon>
    </lineage>
</organism>
<dbReference type="Proteomes" id="UP000323917">
    <property type="component" value="Chromosome"/>
</dbReference>
<feature type="domain" description="Ice-binding protein C-terminal" evidence="2">
    <location>
        <begin position="208"/>
        <end position="231"/>
    </location>
</feature>
<dbReference type="AlphaFoldDB" id="A0A5B9QF39"/>
<name>A0A5B9QF39_9BACT</name>
<evidence type="ECO:0000256" key="1">
    <source>
        <dbReference type="SAM" id="SignalP"/>
    </source>
</evidence>